<feature type="domain" description="HMG box" evidence="4">
    <location>
        <begin position="278"/>
        <end position="347"/>
    </location>
</feature>
<dbReference type="SUPFAM" id="SSF47095">
    <property type="entry name" value="HMG-box"/>
    <property type="match status" value="2"/>
</dbReference>
<dbReference type="SMART" id="SM00398">
    <property type="entry name" value="HMG"/>
    <property type="match status" value="2"/>
</dbReference>
<keyword evidence="2" id="KW-0539">Nucleus</keyword>
<dbReference type="GO" id="GO:0005634">
    <property type="term" value="C:nucleus"/>
    <property type="evidence" value="ECO:0007669"/>
    <property type="project" value="UniProtKB-UniRule"/>
</dbReference>
<feature type="compositionally biased region" description="Pro residues" evidence="3">
    <location>
        <begin position="78"/>
        <end position="88"/>
    </location>
</feature>
<dbReference type="GO" id="GO:0003677">
    <property type="term" value="F:DNA binding"/>
    <property type="evidence" value="ECO:0007669"/>
    <property type="project" value="UniProtKB-UniRule"/>
</dbReference>
<feature type="compositionally biased region" description="Acidic residues" evidence="3">
    <location>
        <begin position="483"/>
        <end position="492"/>
    </location>
</feature>
<sequence>MSSAFDYTDNDHLIFGPIDLDDGAANYQWDSYAEIEPDVKPVFPFHYDYGPHNPYDYNPQEDPAALADLATWIHDPDPSPSSPIPIPSPSEASSSSFYHDPAFSPAAFHDPSAFSPAAFAALHPLPRSMSPPAIDASHPPQRLRVHSTMSPHPPAWAAHLWDAPSAPQRTQHLLTRPAIRHSPLTSDAATLRQRRASHSAAMGVAQLFPSTSAPAETIAPGLGLTMTRASGRRADSMTFGDERDATIRKKKRTPEEESPSPVAPKAADTALKSVLRPPKLAPSAWQLYFTDWIQKQQASGTRKLNVAQAAKEAGQEYACLSPSQKEPYKRRSQAMKEAREKEHEAYMRTLTPEDIKRENLFRAAQRKAGKSRRSNIKDPNAPKKPLSAYFMFLQRIRAHPRLVQEIFGDETETTKQSVLAAARWRAMTDAERQPFLAQAEQEKMEYEAARRLYEEGTTGFGSSINFSILPGSPHFPLVKMESESESEGFMTDEGERHPAHAASASS</sequence>
<dbReference type="Pfam" id="PF09011">
    <property type="entry name" value="HMG_box_2"/>
    <property type="match status" value="1"/>
</dbReference>
<dbReference type="Proteomes" id="UP000807469">
    <property type="component" value="Unassembled WGS sequence"/>
</dbReference>
<gene>
    <name evidence="5" type="ORF">BDN70DRAFT_802554</name>
</gene>
<dbReference type="InterPro" id="IPR050342">
    <property type="entry name" value="HMGB"/>
</dbReference>
<dbReference type="PANTHER" id="PTHR48112">
    <property type="entry name" value="HIGH MOBILITY GROUP PROTEIN DSP1"/>
    <property type="match status" value="1"/>
</dbReference>
<comment type="caution">
    <text evidence="5">The sequence shown here is derived from an EMBL/GenBank/DDBJ whole genome shotgun (WGS) entry which is preliminary data.</text>
</comment>
<feature type="region of interest" description="Disordered" evidence="3">
    <location>
        <begin position="72"/>
        <end position="95"/>
    </location>
</feature>
<organism evidence="5 6">
    <name type="scientific">Pholiota conissans</name>
    <dbReference type="NCBI Taxonomy" id="109636"/>
    <lineage>
        <taxon>Eukaryota</taxon>
        <taxon>Fungi</taxon>
        <taxon>Dikarya</taxon>
        <taxon>Basidiomycota</taxon>
        <taxon>Agaricomycotina</taxon>
        <taxon>Agaricomycetes</taxon>
        <taxon>Agaricomycetidae</taxon>
        <taxon>Agaricales</taxon>
        <taxon>Agaricineae</taxon>
        <taxon>Strophariaceae</taxon>
        <taxon>Pholiota</taxon>
    </lineage>
</organism>
<feature type="region of interest" description="Disordered" evidence="3">
    <location>
        <begin position="481"/>
        <end position="506"/>
    </location>
</feature>
<dbReference type="Pfam" id="PF00505">
    <property type="entry name" value="HMG_box"/>
    <property type="match status" value="1"/>
</dbReference>
<evidence type="ECO:0000259" key="4">
    <source>
        <dbReference type="PROSITE" id="PS50118"/>
    </source>
</evidence>
<evidence type="ECO:0000313" key="5">
    <source>
        <dbReference type="EMBL" id="KAF9481850.1"/>
    </source>
</evidence>
<feature type="DNA-binding region" description="HMG box" evidence="2">
    <location>
        <begin position="382"/>
        <end position="454"/>
    </location>
</feature>
<proteinExistence type="predicted"/>
<reference evidence="5" key="1">
    <citation type="submission" date="2020-11" db="EMBL/GenBank/DDBJ databases">
        <authorList>
            <consortium name="DOE Joint Genome Institute"/>
            <person name="Ahrendt S."/>
            <person name="Riley R."/>
            <person name="Andreopoulos W."/>
            <person name="Labutti K."/>
            <person name="Pangilinan J."/>
            <person name="Ruiz-Duenas F.J."/>
            <person name="Barrasa J.M."/>
            <person name="Sanchez-Garcia M."/>
            <person name="Camarero S."/>
            <person name="Miyauchi S."/>
            <person name="Serrano A."/>
            <person name="Linde D."/>
            <person name="Babiker R."/>
            <person name="Drula E."/>
            <person name="Ayuso-Fernandez I."/>
            <person name="Pacheco R."/>
            <person name="Padilla G."/>
            <person name="Ferreira P."/>
            <person name="Barriuso J."/>
            <person name="Kellner H."/>
            <person name="Castanera R."/>
            <person name="Alfaro M."/>
            <person name="Ramirez L."/>
            <person name="Pisabarro A.G."/>
            <person name="Kuo A."/>
            <person name="Tritt A."/>
            <person name="Lipzen A."/>
            <person name="He G."/>
            <person name="Yan M."/>
            <person name="Ng V."/>
            <person name="Cullen D."/>
            <person name="Martin F."/>
            <person name="Rosso M.-N."/>
            <person name="Henrissat B."/>
            <person name="Hibbett D."/>
            <person name="Martinez A.T."/>
            <person name="Grigoriev I.V."/>
        </authorList>
    </citation>
    <scope>NUCLEOTIDE SEQUENCE</scope>
    <source>
        <strain evidence="5">CIRM-BRFM 674</strain>
    </source>
</reference>
<dbReference type="EMBL" id="MU155173">
    <property type="protein sequence ID" value="KAF9481850.1"/>
    <property type="molecule type" value="Genomic_DNA"/>
</dbReference>
<feature type="domain" description="HMG box" evidence="4">
    <location>
        <begin position="382"/>
        <end position="454"/>
    </location>
</feature>
<protein>
    <recommendedName>
        <fullName evidence="4">HMG box domain-containing protein</fullName>
    </recommendedName>
</protein>
<feature type="region of interest" description="Disordered" evidence="3">
    <location>
        <begin position="214"/>
        <end position="270"/>
    </location>
</feature>
<name>A0A9P5Z809_9AGAR</name>
<feature type="compositionally biased region" description="Basic and acidic residues" evidence="3">
    <location>
        <begin position="232"/>
        <end position="247"/>
    </location>
</feature>
<dbReference type="OrthoDB" id="5550281at2759"/>
<dbReference type="PANTHER" id="PTHR48112:SF22">
    <property type="entry name" value="MITOCHONDRIAL TRANSCRIPTION FACTOR A, ISOFORM B"/>
    <property type="match status" value="1"/>
</dbReference>
<dbReference type="AlphaFoldDB" id="A0A9P5Z809"/>
<dbReference type="PROSITE" id="PS50118">
    <property type="entry name" value="HMG_BOX_2"/>
    <property type="match status" value="2"/>
</dbReference>
<evidence type="ECO:0000256" key="1">
    <source>
        <dbReference type="ARBA" id="ARBA00023125"/>
    </source>
</evidence>
<evidence type="ECO:0000313" key="6">
    <source>
        <dbReference type="Proteomes" id="UP000807469"/>
    </source>
</evidence>
<feature type="DNA-binding region" description="HMG box" evidence="2">
    <location>
        <begin position="278"/>
        <end position="347"/>
    </location>
</feature>
<keyword evidence="6" id="KW-1185">Reference proteome</keyword>
<keyword evidence="1 2" id="KW-0238">DNA-binding</keyword>
<evidence type="ECO:0000256" key="2">
    <source>
        <dbReference type="PROSITE-ProRule" id="PRU00267"/>
    </source>
</evidence>
<dbReference type="InterPro" id="IPR009071">
    <property type="entry name" value="HMG_box_dom"/>
</dbReference>
<dbReference type="InterPro" id="IPR036910">
    <property type="entry name" value="HMG_box_dom_sf"/>
</dbReference>
<dbReference type="Gene3D" id="1.10.30.10">
    <property type="entry name" value="High mobility group box domain"/>
    <property type="match status" value="2"/>
</dbReference>
<accession>A0A9P5Z809</accession>
<evidence type="ECO:0000256" key="3">
    <source>
        <dbReference type="SAM" id="MobiDB-lite"/>
    </source>
</evidence>